<evidence type="ECO:0000256" key="6">
    <source>
        <dbReference type="ARBA" id="ARBA00050213"/>
    </source>
</evidence>
<dbReference type="Gene3D" id="3.90.950.10">
    <property type="match status" value="1"/>
</dbReference>
<accession>A0A9D2HWE0</accession>
<comment type="catalytic activity">
    <reaction evidence="9">
        <text>UTP + H2O = UMP + diphosphate + H(+)</text>
        <dbReference type="Rhea" id="RHEA:29395"/>
        <dbReference type="ChEBI" id="CHEBI:15377"/>
        <dbReference type="ChEBI" id="CHEBI:15378"/>
        <dbReference type="ChEBI" id="CHEBI:33019"/>
        <dbReference type="ChEBI" id="CHEBI:46398"/>
        <dbReference type="ChEBI" id="CHEBI:57865"/>
        <dbReference type="EC" id="3.6.1.9"/>
    </reaction>
</comment>
<comment type="similarity">
    <text evidence="8">Belongs to the Maf family. YceF subfamily.</text>
</comment>
<reference evidence="10" key="1">
    <citation type="journal article" date="2021" name="PeerJ">
        <title>Extensive microbial diversity within the chicken gut microbiome revealed by metagenomics and culture.</title>
        <authorList>
            <person name="Gilroy R."/>
            <person name="Ravi A."/>
            <person name="Getino M."/>
            <person name="Pursley I."/>
            <person name="Horton D.L."/>
            <person name="Alikhan N.F."/>
            <person name="Baker D."/>
            <person name="Gharbi K."/>
            <person name="Hall N."/>
            <person name="Watson M."/>
            <person name="Adriaenssens E.M."/>
            <person name="Foster-Nyarko E."/>
            <person name="Jarju S."/>
            <person name="Secka A."/>
            <person name="Antonio M."/>
            <person name="Oren A."/>
            <person name="Chaudhuri R.R."/>
            <person name="La Ragione R."/>
            <person name="Hildebrand F."/>
            <person name="Pallen M.J."/>
        </authorList>
    </citation>
    <scope>NUCLEOTIDE SEQUENCE</scope>
    <source>
        <strain evidence="10">ChiHjej12B11-9795</strain>
    </source>
</reference>
<evidence type="ECO:0000256" key="7">
    <source>
        <dbReference type="ARBA" id="ARBA00053369"/>
    </source>
</evidence>
<dbReference type="Pfam" id="PF02545">
    <property type="entry name" value="Maf"/>
    <property type="match status" value="1"/>
</dbReference>
<evidence type="ECO:0000256" key="9">
    <source>
        <dbReference type="HAMAP-Rule" id="MF_00528"/>
    </source>
</evidence>
<comment type="catalytic activity">
    <reaction evidence="6">
        <text>N(7)-methyl-GTP + H2O = N(7)-methyl-GMP + diphosphate + H(+)</text>
        <dbReference type="Rhea" id="RHEA:58744"/>
        <dbReference type="ChEBI" id="CHEBI:15377"/>
        <dbReference type="ChEBI" id="CHEBI:15378"/>
        <dbReference type="ChEBI" id="CHEBI:33019"/>
        <dbReference type="ChEBI" id="CHEBI:58285"/>
        <dbReference type="ChEBI" id="CHEBI:87133"/>
    </reaction>
</comment>
<dbReference type="EMBL" id="DWZI01000012">
    <property type="protein sequence ID" value="HJA85027.1"/>
    <property type="molecule type" value="Genomic_DNA"/>
</dbReference>
<dbReference type="CDD" id="cd00555">
    <property type="entry name" value="Maf"/>
    <property type="match status" value="1"/>
</dbReference>
<dbReference type="EC" id="3.6.1.9" evidence="9"/>
<keyword evidence="4 9" id="KW-0378">Hydrolase</keyword>
<evidence type="ECO:0000256" key="5">
    <source>
        <dbReference type="ARBA" id="ARBA00023080"/>
    </source>
</evidence>
<feature type="site" description="Important for substrate specificity" evidence="9">
    <location>
        <position position="160"/>
    </location>
</feature>
<dbReference type="InterPro" id="IPR029001">
    <property type="entry name" value="ITPase-like_fam"/>
</dbReference>
<organism evidence="10 11">
    <name type="scientific">Candidatus Bacteroides avicola</name>
    <dbReference type="NCBI Taxonomy" id="2838468"/>
    <lineage>
        <taxon>Bacteria</taxon>
        <taxon>Pseudomonadati</taxon>
        <taxon>Bacteroidota</taxon>
        <taxon>Bacteroidia</taxon>
        <taxon>Bacteroidales</taxon>
        <taxon>Bacteroidaceae</taxon>
        <taxon>Bacteroides</taxon>
    </lineage>
</organism>
<dbReference type="GO" id="GO:0005737">
    <property type="term" value="C:cytoplasm"/>
    <property type="evidence" value="ECO:0007669"/>
    <property type="project" value="UniProtKB-SubCell"/>
</dbReference>
<dbReference type="SUPFAM" id="SSF52972">
    <property type="entry name" value="ITPase-like"/>
    <property type="match status" value="1"/>
</dbReference>
<comment type="caution">
    <text evidence="10">The sequence shown here is derived from an EMBL/GenBank/DDBJ whole genome shotgun (WGS) entry which is preliminary data.</text>
</comment>
<name>A0A9D2HWE0_9BACE</name>
<feature type="site" description="Important for substrate specificity" evidence="9">
    <location>
        <position position="78"/>
    </location>
</feature>
<protein>
    <recommendedName>
        <fullName evidence="9">dTTP/UTP pyrophosphatase</fullName>
        <shortName evidence="9">dTTPase/UTPase</shortName>
        <ecNumber evidence="9">3.6.1.9</ecNumber>
    </recommendedName>
    <alternativeName>
        <fullName evidence="9">Nucleoside triphosphate pyrophosphatase</fullName>
    </alternativeName>
    <alternativeName>
        <fullName evidence="9">Nucleotide pyrophosphatase</fullName>
        <shortName evidence="9">Nucleotide PPase</shortName>
    </alternativeName>
</protein>
<dbReference type="PANTHER" id="PTHR43213">
    <property type="entry name" value="BIFUNCTIONAL DTTP/UTP PYROPHOSPHATASE/METHYLTRANSFERASE PROTEIN-RELATED"/>
    <property type="match status" value="1"/>
</dbReference>
<evidence type="ECO:0000313" key="11">
    <source>
        <dbReference type="Proteomes" id="UP000823862"/>
    </source>
</evidence>
<comment type="function">
    <text evidence="9">Nucleoside triphosphate pyrophosphatase that hydrolyzes dTTP and UTP. May have a dual role in cell division arrest and in preventing the incorporation of modified nucleotides into cellular nucleic acids.</text>
</comment>
<comment type="function">
    <text evidence="7">Nucleoside triphosphate pyrophosphatase that hydrolyzes 7-methyl-GTP (m(7)GTP). May have a dual role in cell division arrest and in preventing the incorporation of modified nucleotides into cellular nucleic acids.</text>
</comment>
<dbReference type="InterPro" id="IPR003697">
    <property type="entry name" value="Maf-like"/>
</dbReference>
<proteinExistence type="inferred from homology"/>
<dbReference type="PANTHER" id="PTHR43213:SF5">
    <property type="entry name" value="BIFUNCTIONAL DTTP_UTP PYROPHOSPHATASE_METHYLTRANSFERASE PROTEIN-RELATED"/>
    <property type="match status" value="1"/>
</dbReference>
<evidence type="ECO:0000256" key="3">
    <source>
        <dbReference type="ARBA" id="ARBA00022490"/>
    </source>
</evidence>
<dbReference type="GO" id="GO:0047429">
    <property type="term" value="F:nucleoside triphosphate diphosphatase activity"/>
    <property type="evidence" value="ECO:0007669"/>
    <property type="project" value="UniProtKB-EC"/>
</dbReference>
<dbReference type="FunFam" id="3.90.950.10:FF:000005">
    <property type="entry name" value="7-methyl-GTP pyrophosphatase"/>
    <property type="match status" value="1"/>
</dbReference>
<dbReference type="NCBIfam" id="TIGR00172">
    <property type="entry name" value="maf"/>
    <property type="match status" value="1"/>
</dbReference>
<evidence type="ECO:0000256" key="4">
    <source>
        <dbReference type="ARBA" id="ARBA00022801"/>
    </source>
</evidence>
<dbReference type="Proteomes" id="UP000823862">
    <property type="component" value="Unassembled WGS sequence"/>
</dbReference>
<keyword evidence="5 9" id="KW-0546">Nucleotide metabolism</keyword>
<comment type="caution">
    <text evidence="9">Lacks conserved residue(s) required for the propagation of feature annotation.</text>
</comment>
<comment type="similarity">
    <text evidence="9">Belongs to the Maf family. YhdE subfamily.</text>
</comment>
<feature type="active site" description="Proton acceptor" evidence="9">
    <location>
        <position position="77"/>
    </location>
</feature>
<keyword evidence="3 9" id="KW-0963">Cytoplasm</keyword>
<dbReference type="PIRSF" id="PIRSF006305">
    <property type="entry name" value="Maf"/>
    <property type="match status" value="1"/>
</dbReference>
<evidence type="ECO:0000256" key="2">
    <source>
        <dbReference type="ARBA" id="ARBA00004496"/>
    </source>
</evidence>
<evidence type="ECO:0000256" key="8">
    <source>
        <dbReference type="ARBA" id="ARBA00060749"/>
    </source>
</evidence>
<feature type="site" description="Important for substrate specificity" evidence="9">
    <location>
        <position position="18"/>
    </location>
</feature>
<comment type="subcellular location">
    <subcellularLocation>
        <location evidence="2 9">Cytoplasm</location>
    </subcellularLocation>
</comment>
<reference evidence="10" key="2">
    <citation type="submission" date="2021-04" db="EMBL/GenBank/DDBJ databases">
        <authorList>
            <person name="Gilroy R."/>
        </authorList>
    </citation>
    <scope>NUCLEOTIDE SEQUENCE</scope>
    <source>
        <strain evidence="10">ChiHjej12B11-9795</strain>
    </source>
</reference>
<comment type="cofactor">
    <cofactor evidence="1 9">
        <name>a divalent metal cation</name>
        <dbReference type="ChEBI" id="CHEBI:60240"/>
    </cofactor>
</comment>
<evidence type="ECO:0000256" key="1">
    <source>
        <dbReference type="ARBA" id="ARBA00001968"/>
    </source>
</evidence>
<dbReference type="GO" id="GO:0009117">
    <property type="term" value="P:nucleotide metabolic process"/>
    <property type="evidence" value="ECO:0007669"/>
    <property type="project" value="UniProtKB-KW"/>
</dbReference>
<evidence type="ECO:0000313" key="10">
    <source>
        <dbReference type="EMBL" id="HJA85027.1"/>
    </source>
</evidence>
<comment type="catalytic activity">
    <reaction evidence="9">
        <text>dTTP + H2O = dTMP + diphosphate + H(+)</text>
        <dbReference type="Rhea" id="RHEA:28534"/>
        <dbReference type="ChEBI" id="CHEBI:15377"/>
        <dbReference type="ChEBI" id="CHEBI:15378"/>
        <dbReference type="ChEBI" id="CHEBI:33019"/>
        <dbReference type="ChEBI" id="CHEBI:37568"/>
        <dbReference type="ChEBI" id="CHEBI:63528"/>
        <dbReference type="EC" id="3.6.1.9"/>
    </reaction>
</comment>
<dbReference type="AlphaFoldDB" id="A0A9D2HWE0"/>
<gene>
    <name evidence="10" type="primary">maf</name>
    <name evidence="10" type="ORF">H9950_02295</name>
</gene>
<dbReference type="HAMAP" id="MF_00528">
    <property type="entry name" value="Maf"/>
    <property type="match status" value="1"/>
</dbReference>
<sequence>MLDNLKKYHLILASNSPRRKELLSGLGVDYEVRTLPGVDESYPDTLQGADIPLYISREKAEAYRSMLKDNELIITADTIVWLDGRVLGKPHDREDALQMLRAMSGRTHEVYTGVCLTTCDWQRCFSAGTEVRFATLSEEEITYYVDRFCPMDKAGAYGVQEWIGYIGVEHIEGSYFNIMGLPVQRLYQELKKL</sequence>